<dbReference type="InterPro" id="IPR013968">
    <property type="entry name" value="PKS_KR"/>
</dbReference>
<accession>A0A552J4A9</accession>
<dbReference type="GO" id="GO:0004312">
    <property type="term" value="F:fatty acid synthase activity"/>
    <property type="evidence" value="ECO:0007669"/>
    <property type="project" value="TreeGrafter"/>
</dbReference>
<evidence type="ECO:0000256" key="1">
    <source>
        <dbReference type="ARBA" id="ARBA00022450"/>
    </source>
</evidence>
<dbReference type="EMBL" id="SFAV01000080">
    <property type="protein sequence ID" value="TRU90613.1"/>
    <property type="molecule type" value="Genomic_DNA"/>
</dbReference>
<dbReference type="SUPFAM" id="SSF47336">
    <property type="entry name" value="ACP-like"/>
    <property type="match status" value="2"/>
</dbReference>
<dbReference type="GO" id="GO:0000287">
    <property type="term" value="F:magnesium ion binding"/>
    <property type="evidence" value="ECO:0007669"/>
    <property type="project" value="InterPro"/>
</dbReference>
<protein>
    <submittedName>
        <fullName evidence="8">SDR family NAD(P)-dependent oxidoreductase</fullName>
    </submittedName>
</protein>
<feature type="active site" description="Proton acceptor; for dehydratase activity" evidence="4">
    <location>
        <position position="858"/>
    </location>
</feature>
<dbReference type="InterPro" id="IPR057326">
    <property type="entry name" value="KR_dom"/>
</dbReference>
<dbReference type="InterPro" id="IPR037143">
    <property type="entry name" value="4-PPantetheinyl_Trfase_dom_sf"/>
</dbReference>
<reference evidence="8 9" key="1">
    <citation type="submission" date="2019-01" db="EMBL/GenBank/DDBJ databases">
        <title>Coherence of Microcystis species and biogeography revealed through population genomics.</title>
        <authorList>
            <person name="Perez-Carrascal O.M."/>
            <person name="Terrat Y."/>
            <person name="Giani A."/>
            <person name="Fortin N."/>
            <person name="Tromas N."/>
            <person name="Shapiro B.J."/>
        </authorList>
    </citation>
    <scope>NUCLEOTIDE SEQUENCE [LARGE SCALE GENOMIC DNA]</scope>
    <source>
        <strain evidence="8">Mn_MB_F_20050700_S1D</strain>
    </source>
</reference>
<dbReference type="Proteomes" id="UP000319191">
    <property type="component" value="Unassembled WGS sequence"/>
</dbReference>
<name>A0A552J4A9_9CHRO</name>
<evidence type="ECO:0000259" key="6">
    <source>
        <dbReference type="PROSITE" id="PS50075"/>
    </source>
</evidence>
<dbReference type="InterPro" id="IPR050091">
    <property type="entry name" value="PKS_NRPS_Biosynth_Enz"/>
</dbReference>
<dbReference type="InterPro" id="IPR029069">
    <property type="entry name" value="HotDog_dom_sf"/>
</dbReference>
<sequence length="1721" mass="187395">MTYSSDSKPVIGNQEIVKLLSHYFSNRSQFLSQVIKADLQSYILLKSPATNLIPFQSSVQVNKPVNSNGHSTVNSNGHNTVNSNGHSTVNSNGHNTVNSNGHNTVNSNGHSTVNSNGHSTVNSNGHSNGNSKGIPETTVIQTNLTVEKRLIELVAEKTGYPVASINLDAKLLDDLNLDSIKAGELVATAAKTFGVSGKIDPSALANATLQEVKQAIDAIVAVGMPTEIPQQTEIAPVASPPSDSLDVTQKLLELVEEMTGFPKDTLSLDLRLLDDLNLDSIKAAELIATAVKQVGATGKLDPSALANGTLADVIAALEKVSNQLSVKTATSEKTPIPQASQNNSPPFVNWVRNYAIEYVSQPLTPSTIATDWSQAQVLIVSDVLDLGNLSNAGTSIAQTLTKQLEQLGAQVQQKTYAEIAAAEPASIGSFSHYLGILPDISPLPSELPLAAMVTRLSSVATISHTNPSATLAYIQFGGGRFGTGEGEYHPEVASAAAFARSVHLERQEARVRVIDLAAEIEPTQASKLVIEELAGSEAITTVGYDATQVRLIPQAQLQQPIDYTPRSLTWSASDVILVTGGAKGITAECALALGQKTGVKMALVGRAPAPETGDSNSEIAQTLKRLADLGLTGAYYRCNIANPTEVEQLVNQVTQELGPITGVVHGAGLNQPRRVEQVSPQDAQTEVSPKLLGAYNLLQALASNPPKLFIAFSSIIGVTGMPGNAWYAFANESLSLLLQQYQRQHPQTQVLALAYSVWDEIGMGARLGSVKHLERMGIKAIAPSEGVSRFLKLFQNAPSTSQVVITARLGGLDTWLPTPLPSPAGLRFIENVQYVEPQVALTVRTHLSLGKDLYVKDHLWRGSYLFPTVFGLCAMAQAVAYLTGTSNPPIVRLEDISLRRPIVVNPETGVDIQIEAEIAEATSNGERRVKVGIYTEQTGFSLAHFSANLILGELTSASQEKPELGQPLPIAPKTDLYGDLLFQGERFQRLGEIYILSEKQSVFRSHAQLSGEDLSNQSFSQGLNHSLILGDPYFRDVLLQSVQLTIPQDICLPVEIAKIERFKPASSDQGRRLVTVNLLAREEREYISEVIATDEQGNLIERLSGYRLRILEEHPENPTAAELGNPETRDRQHLRQVLQTTCQGFEIPPPTVALGYAPNLQGKSLEQRRQQEKPIVERALKTKLGLKPEQKLVFELESLPSGKPQLSGTQVSGLNVSLSHCDRYCLCTVAETPQGCDIEAITPRTAEDWVALLSDRRSQLMEQLVRQGDTQEQAGMRIWSATEAVRKAFNGSDPQFSLVAKQGDGVLLSTSTPEGESQVLTVPVKLTRPPERMVAIVVSHTPGSVPTEANFQSPQATEAAIIPATPGKIDSHSSRYTHDGPQGQLVYEQRYQVSFKDSGSISRHVYFAQYFRWIGKIRELPMESIAQQMLTDFLTGDWGMVTNSVSLRVVGEATSYDVIQARAWVGNIVGSSFETYIEFCKVLPDNSLERLAIAEVKATWVRLVSYGVPAPMPFPPYLQDYLARFAADKPASLDLKHPETLPLPPLPASLASLDTGAIIDKTPVQESRYGRLLRSEVFQTTLEESNLVGNVYYGNYFIWQGRVLDLFLYSVAPEYLRVSNPLGEMVCLYTRMDYLREAMPFDRIRTLLYVRSVSECGASFNFEFFREQPDGTLEKLHVGQQDVAWVERQEDGTAVAAPWPEAVKQSLVARATTREAALLMV</sequence>
<feature type="region of interest" description="C-terminal hotdog fold" evidence="4">
    <location>
        <begin position="975"/>
        <end position="1117"/>
    </location>
</feature>
<proteinExistence type="predicted"/>
<evidence type="ECO:0000256" key="4">
    <source>
        <dbReference type="PROSITE-ProRule" id="PRU01363"/>
    </source>
</evidence>
<dbReference type="InterPro" id="IPR049551">
    <property type="entry name" value="PKS_DH_C"/>
</dbReference>
<dbReference type="Gene3D" id="1.10.1200.10">
    <property type="entry name" value="ACP-like"/>
    <property type="match status" value="2"/>
</dbReference>
<evidence type="ECO:0000313" key="9">
    <source>
        <dbReference type="Proteomes" id="UP000319191"/>
    </source>
</evidence>
<dbReference type="InterPro" id="IPR009081">
    <property type="entry name" value="PP-bd_ACP"/>
</dbReference>
<dbReference type="PROSITE" id="PS50075">
    <property type="entry name" value="CARRIER"/>
    <property type="match status" value="2"/>
</dbReference>
<dbReference type="PROSITE" id="PS52019">
    <property type="entry name" value="PKS_MFAS_DH"/>
    <property type="match status" value="1"/>
</dbReference>
<dbReference type="Pfam" id="PF08659">
    <property type="entry name" value="KR"/>
    <property type="match status" value="1"/>
</dbReference>
<dbReference type="PANTHER" id="PTHR43775:SF37">
    <property type="entry name" value="SI:DKEY-61P9.11"/>
    <property type="match status" value="1"/>
</dbReference>
<dbReference type="GO" id="GO:0005737">
    <property type="term" value="C:cytoplasm"/>
    <property type="evidence" value="ECO:0007669"/>
    <property type="project" value="TreeGrafter"/>
</dbReference>
<dbReference type="GO" id="GO:0008897">
    <property type="term" value="F:holo-[acyl-carrier-protein] synthase activity"/>
    <property type="evidence" value="ECO:0007669"/>
    <property type="project" value="InterPro"/>
</dbReference>
<feature type="domain" description="PKS/mFAS DH" evidence="7">
    <location>
        <begin position="821"/>
        <end position="1117"/>
    </location>
</feature>
<keyword evidence="3" id="KW-0808">Transferase</keyword>
<dbReference type="SUPFAM" id="SSF54637">
    <property type="entry name" value="Thioesterase/thiol ester dehydrase-isomerase"/>
    <property type="match status" value="2"/>
</dbReference>
<feature type="compositionally biased region" description="Polar residues" evidence="5">
    <location>
        <begin position="65"/>
        <end position="110"/>
    </location>
</feature>
<dbReference type="InterPro" id="IPR049900">
    <property type="entry name" value="PKS_mFAS_DH"/>
</dbReference>
<dbReference type="GO" id="GO:0071770">
    <property type="term" value="P:DIM/DIP cell wall layer assembly"/>
    <property type="evidence" value="ECO:0007669"/>
    <property type="project" value="TreeGrafter"/>
</dbReference>
<dbReference type="InterPro" id="IPR036736">
    <property type="entry name" value="ACP-like_sf"/>
</dbReference>
<dbReference type="PANTHER" id="PTHR43775">
    <property type="entry name" value="FATTY ACID SYNTHASE"/>
    <property type="match status" value="1"/>
</dbReference>
<feature type="region of interest" description="Disordered" evidence="5">
    <location>
        <begin position="65"/>
        <end position="118"/>
    </location>
</feature>
<dbReference type="InterPro" id="IPR049552">
    <property type="entry name" value="PKS_DH_N"/>
</dbReference>
<dbReference type="InterPro" id="IPR042104">
    <property type="entry name" value="PKS_dehydratase_sf"/>
</dbReference>
<gene>
    <name evidence="8" type="ORF">EWV54_06565</name>
</gene>
<dbReference type="Pfam" id="PF00550">
    <property type="entry name" value="PP-binding"/>
    <property type="match status" value="2"/>
</dbReference>
<feature type="domain" description="Carrier" evidence="6">
    <location>
        <begin position="242"/>
        <end position="321"/>
    </location>
</feature>
<dbReference type="Gene3D" id="3.10.129.10">
    <property type="entry name" value="Hotdog Thioesterase"/>
    <property type="match status" value="2"/>
</dbReference>
<evidence type="ECO:0000256" key="3">
    <source>
        <dbReference type="ARBA" id="ARBA00022679"/>
    </source>
</evidence>
<dbReference type="Gene3D" id="3.10.129.110">
    <property type="entry name" value="Polyketide synthase dehydratase"/>
    <property type="match status" value="1"/>
</dbReference>
<dbReference type="Pfam" id="PF14765">
    <property type="entry name" value="PS-DH"/>
    <property type="match status" value="1"/>
</dbReference>
<organism evidence="8 9">
    <name type="scientific">Microcystis novacekii Mn_MB_F_20050700_S1D</name>
    <dbReference type="NCBI Taxonomy" id="2486266"/>
    <lineage>
        <taxon>Bacteria</taxon>
        <taxon>Bacillati</taxon>
        <taxon>Cyanobacteriota</taxon>
        <taxon>Cyanophyceae</taxon>
        <taxon>Oscillatoriophycideae</taxon>
        <taxon>Chroococcales</taxon>
        <taxon>Microcystaceae</taxon>
        <taxon>Microcystis</taxon>
    </lineage>
</organism>
<keyword evidence="1" id="KW-0596">Phosphopantetheine</keyword>
<dbReference type="SMART" id="SM00822">
    <property type="entry name" value="PKS_KR"/>
    <property type="match status" value="1"/>
</dbReference>
<dbReference type="InterPro" id="IPR036291">
    <property type="entry name" value="NAD(P)-bd_dom_sf"/>
</dbReference>
<evidence type="ECO:0000259" key="7">
    <source>
        <dbReference type="PROSITE" id="PS52019"/>
    </source>
</evidence>
<dbReference type="InterPro" id="IPR006162">
    <property type="entry name" value="Ppantetheine_attach_site"/>
</dbReference>
<dbReference type="GO" id="GO:0006633">
    <property type="term" value="P:fatty acid biosynthetic process"/>
    <property type="evidence" value="ECO:0007669"/>
    <property type="project" value="TreeGrafter"/>
</dbReference>
<feature type="region of interest" description="N-terminal hotdog fold" evidence="4">
    <location>
        <begin position="821"/>
        <end position="956"/>
    </location>
</feature>
<dbReference type="Gene3D" id="3.40.50.720">
    <property type="entry name" value="NAD(P)-binding Rossmann-like Domain"/>
    <property type="match status" value="1"/>
</dbReference>
<feature type="domain" description="Carrier" evidence="6">
    <location>
        <begin position="141"/>
        <end position="220"/>
    </location>
</feature>
<dbReference type="GO" id="GO:0005886">
    <property type="term" value="C:plasma membrane"/>
    <property type="evidence" value="ECO:0007669"/>
    <property type="project" value="TreeGrafter"/>
</dbReference>
<keyword evidence="2" id="KW-0597">Phosphoprotein</keyword>
<comment type="caution">
    <text evidence="8">The sequence shown here is derived from an EMBL/GenBank/DDBJ whole genome shotgun (WGS) entry which is preliminary data.</text>
</comment>
<dbReference type="PROSITE" id="PS00012">
    <property type="entry name" value="PHOSPHOPANTETHEINE"/>
    <property type="match status" value="1"/>
</dbReference>
<evidence type="ECO:0000313" key="8">
    <source>
        <dbReference type="EMBL" id="TRU90613.1"/>
    </source>
</evidence>
<feature type="active site" description="Proton donor; for dehydratase activity" evidence="4">
    <location>
        <position position="1036"/>
    </location>
</feature>
<dbReference type="Pfam" id="PF21089">
    <property type="entry name" value="PKS_DH_N"/>
    <property type="match status" value="1"/>
</dbReference>
<evidence type="ECO:0000256" key="5">
    <source>
        <dbReference type="SAM" id="MobiDB-lite"/>
    </source>
</evidence>
<dbReference type="SUPFAM" id="SSF51735">
    <property type="entry name" value="NAD(P)-binding Rossmann-fold domains"/>
    <property type="match status" value="1"/>
</dbReference>
<dbReference type="Gene3D" id="3.90.470.20">
    <property type="entry name" value="4'-phosphopantetheinyl transferase domain"/>
    <property type="match status" value="1"/>
</dbReference>
<evidence type="ECO:0000256" key="2">
    <source>
        <dbReference type="ARBA" id="ARBA00022553"/>
    </source>
</evidence>
<dbReference type="CDD" id="cd08953">
    <property type="entry name" value="KR_2_SDR_x"/>
    <property type="match status" value="1"/>
</dbReference>